<keyword evidence="1" id="KW-0812">Transmembrane</keyword>
<accession>A0ABT3RPN2</accession>
<dbReference type="Proteomes" id="UP001209885">
    <property type="component" value="Unassembled WGS sequence"/>
</dbReference>
<feature type="transmembrane region" description="Helical" evidence="1">
    <location>
        <begin position="65"/>
        <end position="87"/>
    </location>
</feature>
<reference evidence="2 3" key="1">
    <citation type="submission" date="2022-11" db="EMBL/GenBank/DDBJ databases">
        <title>The characterization of three novel Bacteroidetes species and genomic analysis of their roles in tidal elemental geochemical cycles.</title>
        <authorList>
            <person name="Ma K."/>
        </authorList>
    </citation>
    <scope>NUCLEOTIDE SEQUENCE [LARGE SCALE GENOMIC DNA]</scope>
    <source>
        <strain evidence="2 3">M17</strain>
    </source>
</reference>
<keyword evidence="3" id="KW-1185">Reference proteome</keyword>
<keyword evidence="1" id="KW-1133">Transmembrane helix</keyword>
<evidence type="ECO:0008006" key="4">
    <source>
        <dbReference type="Google" id="ProtNLM"/>
    </source>
</evidence>
<name>A0ABT3RPN2_9BACT</name>
<evidence type="ECO:0000256" key="1">
    <source>
        <dbReference type="SAM" id="Phobius"/>
    </source>
</evidence>
<protein>
    <recommendedName>
        <fullName evidence="4">DUF4352 domain-containing protein</fullName>
    </recommendedName>
</protein>
<feature type="transmembrane region" description="Helical" evidence="1">
    <location>
        <begin position="99"/>
        <end position="118"/>
    </location>
</feature>
<organism evidence="2 3">
    <name type="scientific">Mangrovivirga halotolerans</name>
    <dbReference type="NCBI Taxonomy" id="2993936"/>
    <lineage>
        <taxon>Bacteria</taxon>
        <taxon>Pseudomonadati</taxon>
        <taxon>Bacteroidota</taxon>
        <taxon>Cytophagia</taxon>
        <taxon>Cytophagales</taxon>
        <taxon>Mangrovivirgaceae</taxon>
        <taxon>Mangrovivirga</taxon>
    </lineage>
</organism>
<keyword evidence="1" id="KW-0472">Membrane</keyword>
<dbReference type="RefSeq" id="WP_266056152.1">
    <property type="nucleotide sequence ID" value="NZ_JAPFQN010000004.1"/>
</dbReference>
<evidence type="ECO:0000313" key="3">
    <source>
        <dbReference type="Proteomes" id="UP001209885"/>
    </source>
</evidence>
<evidence type="ECO:0000313" key="2">
    <source>
        <dbReference type="EMBL" id="MCX2743747.1"/>
    </source>
</evidence>
<sequence length="244" mass="28093">MERNTYISTKPANKKPPISEVQQLVSNQLKTRKTTKLKNKALLIITIIFFLTINTTYYWEGKLGFLAFPAFIFLVIIYFGLVIALIWQTNLAVKEKLSNKYRLITIGLLTLVLTITFYKPIGIIDLDKLEGKNLLIAQREGVANCTTTFKLKDNFTFKERNVCFGISEVKGIYKISNDTIYFAPVKQGNQEDIKYEFGVIEELEHYTENKYALKLFVNKSDTTGFKYFIGRNDLDIEPIITPNL</sequence>
<feature type="transmembrane region" description="Helical" evidence="1">
    <location>
        <begin position="41"/>
        <end position="59"/>
    </location>
</feature>
<comment type="caution">
    <text evidence="2">The sequence shown here is derived from an EMBL/GenBank/DDBJ whole genome shotgun (WGS) entry which is preliminary data.</text>
</comment>
<gene>
    <name evidence="2" type="ORF">OO013_07720</name>
</gene>
<dbReference type="EMBL" id="JAPFQN010000004">
    <property type="protein sequence ID" value="MCX2743747.1"/>
    <property type="molecule type" value="Genomic_DNA"/>
</dbReference>
<proteinExistence type="predicted"/>